<dbReference type="STRING" id="568069.A0A1J1IH40"/>
<evidence type="ECO:0000259" key="9">
    <source>
        <dbReference type="PROSITE" id="PS50089"/>
    </source>
</evidence>
<feature type="compositionally biased region" description="Polar residues" evidence="8">
    <location>
        <begin position="299"/>
        <end position="316"/>
    </location>
</feature>
<dbReference type="GO" id="GO:0008270">
    <property type="term" value="F:zinc ion binding"/>
    <property type="evidence" value="ECO:0007669"/>
    <property type="project" value="UniProtKB-KW"/>
</dbReference>
<dbReference type="InterPro" id="IPR041031">
    <property type="entry name" value="RNF31_C"/>
</dbReference>
<sequence length="2734" mass="309737">MSNQMFNRSMPNWVSEQTGRIGPNPPPLPTKRNNPDPDYEVIDFSSQQYSNSVPSKVIKDIMQKSPSEVGLKCELCGTIGPVIKCEQCVKNLFCFTCDDMFHRHPKRQNHLRKRVEFVNVRPPLPPKNTSQPQAPVPPPRRNRKSCLSSPMPERKDQAFSTKQQQKNASVFNASLREKLENLNRVTRTMPDVPLPGSRRMQNRPKNNIFDAIKKPPSVAMEKIQSTTAATLDRMAILQQRYRQHKEAMNSDNSSDKSRRTSTTSTIDSTSFPLINRPPLPPHSVIHNPNHLENGVPRTDSFSSMSNPPLSPQSYSNHQKPFIDQVQASSARRPVPIPGSGTLPNHAGRNMSSSVFNLNQGGYPQPGFVPQQPNPWGMNPMNQAHSMAQLNMMGNQWNLPSQGWPGSNFNGSNMSLNIPNSFVQNDQTMWHSWMQQQQFGFPVMPNVMPMRSMTLSRAASPSLSVRSRRSLTTSRSRHKYVPQDLTDDEDSDIENFTDDSRSRKRLERRPRRNPEQIELDYRDNEVINRIQKMKEKSKFIRERRSGSLTNWPTTKDRDSGSLTPSDEEIKKTAVKQRKSSLTSPSIPQSQKFLSDSTSEKEKEEEVVNPKKKESTSKFTQPLRSDSASEKELIKENSPPIKETNKTKKKTQPDSDNETVYKKSPETKLVSESRPLKIVTHSVVKAKTSNIVNNNNKEGENISQPEKLIRSVCFVPHVVLSSPSPTLHRIKFLYPNEFYVVVASSDESVHDEPDDIVFRREVNDLKIADDEPLSQYQPEKVVVTEEVKEESFEEKVENKVKVSTGCGPSPDREIQEIFANEEKLETFTPLREIPSRSSKVSIGTSPPPQSISTQTYDVSPFDINSEAESSQYPVEGRFSNRLRRSQSFANTSRLVEPPTTLQRSLSRMSFSSELQDFEALKFENFMNQRRFEESSNASAGVHLANLLREAEHFKFNAEELQAALNHCEGSNPILWLRENWQKLIETVQHLATKYGHELKVNTVGTISAIEAREALRLHKGNIWHAVTKCIEQRQKKYNAIAARGNFTREDIVTSLTAHHGNIELALIELNKTQLKPFLMKIWGPPSGVDNESGNYMMERDTYSLDPNIQEYLNNIIIQNDNNFQHHQNEFKEYFSPSSPQSMSFQSSSLDDQIFDENINNEDLFTTVDYNSVNNANLLKDIENLIQNMERKQTQDNDCTMLKNIDNILSNIKLNDSRSHSPQSNLSIEPIRMKSPIMIPNRNDDKIKSDVYSIIDDIRNFVSNNIQDIVPDLVSQVEQEITTDLSSDIAMENLEEFQRNRLEEEFEERNFSAIESKEDFHFSQELEDFLRSRHDEEFNERNSVVDQSRRRRTSSGNSDKEEFDDFFRSRHNEEYMERNNDFHNVHDDASHESIMVVSQTNANDDFDTIVAAAVDDAVNENELNTQENIIMDQLTKNLTNEAESIVENIFNESLRTVLPNDVDDLNSQSNTQQLEPLKYKSSFNLKINKKPSKRPKCERDFKKRNSLILENILMGKMPSISSTKSKLKSSTMNADSSAQDNNSVSVSILNDFVSNINHPAGLISENIEQQSVLNPNEINVSGSEKNVESFENVGNEANIINGSTRDEVENESLMLLENSSTQNDVIEARTETVSVTMNDESASSTAVINDDDTQHIEEVLIKNSHENEIQSLPQTSSNTLSSNEDDPSLKAPQNLSELVEDTQRLIKQMKDEINAIYVSDDEYESSEGSEYSDEWGIEYEGEEIEDEYSYEESEYEDWSGDYIESEQTEITTDERELHADEQVAVDLTNINGLNLEISNIGDLANPNAMNDVENAENSNDFHGESLPLTLMSSADHFQQDSPGSMETSSEALKDNDVNLNNSQIQAAEEVNDEELTPTANQEEEKVKAAAINNEINGTTSSIKEIVNEAINEVINAISLDESDINVHNGATQIGGVSFQHDENDNENDENDEHDTSIIDSIAMNNSEEIQSSEVMPKVSDTTNESITSGNQLNYDEIVEETMILSIEEASNDGVEQFAVLDDGENDGQKIDESQEPLIIELNVVVDNQVEMASAGRSSVETDETVKLEENANQDSSEQKLKGAISKSKIPAKIKSEKKKNSTVKDTNERASKESGQNESTSSSSEKIKAPLKKEDNTKEDILHATNSKPPQAIIKTAPDSTRKGSFDANSKKKPSFGLLVTSNVKNLQKEFLNKSNIATSSKPQQAQPSKLKPTKLVPQKSFSNNPTQSFANRLTKLITPSSSTKISDNSDQKESQKEFRDHSKDVVPEKKYMEHCFSDEYPTTDDDEEESAKAVSTFLTKKPPTQDFEDETSDQKVNRFLLEGLVPNHLAAELAVSLIEMKYPQESALWVSAQVSTIEDAIELLQQECELCTDKYPLNQMITMLKCEHQCCKECASNYFTIQITDRSINDCVCPFCKLPELHDSDEDSILEYFSNLDILLKNILQSDVHDLFQRKIRDRALLRDPNFKWCVQCSSGFFARPKQRRLICPDCGSVTCAKCRKLWEKQHEGLSCEKFAEWKEANDPDVQAEGVAKHLKLNGIDCPKCKFRYDLARGGCMHFTCTQCKYEFCYGCNKDFLMGAKCKVSSYCAKLGLHAHHPRNCLFYLRDKEPQELQSLLKINNIEFDEDFQSSSDGAKAFVRCPVQLQKETPSGLVDTVCSNEVPDGHAGLCRSHYVEYLVSVVYQANIDPLPILDLTDCVQELRRRGIPLPERGPWDTDPIYREMCQKIVKENIPLE</sequence>
<reference evidence="11 12" key="1">
    <citation type="submission" date="2015-04" db="EMBL/GenBank/DDBJ databases">
        <authorList>
            <person name="Syromyatnikov M.Y."/>
            <person name="Popov V.N."/>
        </authorList>
    </citation>
    <scope>NUCLEOTIDE SEQUENCE [LARGE SCALE GENOMIC DNA]</scope>
</reference>
<dbReference type="InterPro" id="IPR032065">
    <property type="entry name" value="RNF31-UBA"/>
</dbReference>
<feature type="region of interest" description="Disordered" evidence="8">
    <location>
        <begin position="119"/>
        <end position="168"/>
    </location>
</feature>
<dbReference type="CDD" id="cd19815">
    <property type="entry name" value="Bbox1_HOIP"/>
    <property type="match status" value="1"/>
</dbReference>
<feature type="region of interest" description="Disordered" evidence="8">
    <location>
        <begin position="1"/>
        <end position="34"/>
    </location>
</feature>
<feature type="region of interest" description="Disordered" evidence="8">
    <location>
        <begin position="243"/>
        <end position="316"/>
    </location>
</feature>
<dbReference type="InterPro" id="IPR044066">
    <property type="entry name" value="TRIAD_supradom"/>
</dbReference>
<dbReference type="EMBL" id="CVRI01000047">
    <property type="protein sequence ID" value="CRK97753.1"/>
    <property type="molecule type" value="Genomic_DNA"/>
</dbReference>
<dbReference type="InterPro" id="IPR026254">
    <property type="entry name" value="RNF31-like"/>
</dbReference>
<dbReference type="Gene3D" id="6.10.140.1100">
    <property type="match status" value="1"/>
</dbReference>
<name>A0A1J1IH40_9DIPT</name>
<feature type="region of interest" description="Disordered" evidence="8">
    <location>
        <begin position="1662"/>
        <end position="1692"/>
    </location>
</feature>
<evidence type="ECO:0000313" key="11">
    <source>
        <dbReference type="EMBL" id="CRK97753.1"/>
    </source>
</evidence>
<evidence type="ECO:0000256" key="5">
    <source>
        <dbReference type="ARBA" id="ARBA00022786"/>
    </source>
</evidence>
<dbReference type="GO" id="GO:0061630">
    <property type="term" value="F:ubiquitin protein ligase activity"/>
    <property type="evidence" value="ECO:0007669"/>
    <property type="project" value="TreeGrafter"/>
</dbReference>
<evidence type="ECO:0000259" key="10">
    <source>
        <dbReference type="PROSITE" id="PS51873"/>
    </source>
</evidence>
<keyword evidence="2" id="KW-0479">Metal-binding</keyword>
<organism evidence="11 12">
    <name type="scientific">Clunio marinus</name>
    <dbReference type="NCBI Taxonomy" id="568069"/>
    <lineage>
        <taxon>Eukaryota</taxon>
        <taxon>Metazoa</taxon>
        <taxon>Ecdysozoa</taxon>
        <taxon>Arthropoda</taxon>
        <taxon>Hexapoda</taxon>
        <taxon>Insecta</taxon>
        <taxon>Pterygota</taxon>
        <taxon>Neoptera</taxon>
        <taxon>Endopterygota</taxon>
        <taxon>Diptera</taxon>
        <taxon>Nematocera</taxon>
        <taxon>Chironomoidea</taxon>
        <taxon>Chironomidae</taxon>
        <taxon>Clunio</taxon>
    </lineage>
</organism>
<feature type="compositionally biased region" description="Polar residues" evidence="8">
    <location>
        <begin position="2217"/>
        <end position="2244"/>
    </location>
</feature>
<feature type="compositionally biased region" description="Polar residues" evidence="8">
    <location>
        <begin position="615"/>
        <end position="624"/>
    </location>
</feature>
<dbReference type="InterPro" id="IPR001841">
    <property type="entry name" value="Znf_RING"/>
</dbReference>
<dbReference type="Pfam" id="PF16678">
    <property type="entry name" value="UBA_HOIP"/>
    <property type="match status" value="1"/>
</dbReference>
<dbReference type="InterPro" id="IPR047542">
    <property type="entry name" value="Rcat_RBR_RNF31-like"/>
</dbReference>
<keyword evidence="3" id="KW-0677">Repeat</keyword>
<dbReference type="CDD" id="cd20337">
    <property type="entry name" value="BRcat_RBR_HOIP"/>
    <property type="match status" value="1"/>
</dbReference>
<dbReference type="GO" id="GO:0070530">
    <property type="term" value="F:K63-linked polyubiquitin modification-dependent protein binding"/>
    <property type="evidence" value="ECO:0007669"/>
    <property type="project" value="TreeGrafter"/>
</dbReference>
<dbReference type="Gene3D" id="1.10.8.10">
    <property type="entry name" value="DNA helicase RuvA subunit, C-terminal domain"/>
    <property type="match status" value="1"/>
</dbReference>
<evidence type="ECO:0000256" key="8">
    <source>
        <dbReference type="SAM" id="MobiDB-lite"/>
    </source>
</evidence>
<keyword evidence="12" id="KW-1185">Reference proteome</keyword>
<feature type="region of interest" description="Disordered" evidence="8">
    <location>
        <begin position="536"/>
        <end position="666"/>
    </location>
</feature>
<dbReference type="SUPFAM" id="SSF57850">
    <property type="entry name" value="RING/U-box"/>
    <property type="match status" value="3"/>
</dbReference>
<evidence type="ECO:0000313" key="12">
    <source>
        <dbReference type="Proteomes" id="UP000183832"/>
    </source>
</evidence>
<evidence type="ECO:0000256" key="7">
    <source>
        <dbReference type="PROSITE-ProRule" id="PRU00175"/>
    </source>
</evidence>
<feature type="domain" description="RING-type" evidence="9">
    <location>
        <begin position="2366"/>
        <end position="2415"/>
    </location>
</feature>
<evidence type="ECO:0000256" key="6">
    <source>
        <dbReference type="ARBA" id="ARBA00022833"/>
    </source>
</evidence>
<dbReference type="GO" id="GO:0036435">
    <property type="term" value="F:K48-linked polyubiquitin modification-dependent protein binding"/>
    <property type="evidence" value="ECO:0007669"/>
    <property type="project" value="TreeGrafter"/>
</dbReference>
<protein>
    <submittedName>
        <fullName evidence="11">CLUMA_CG011133, isoform A</fullName>
    </submittedName>
</protein>
<dbReference type="Gene3D" id="3.30.40.10">
    <property type="entry name" value="Zinc/RING finger domain, C3HC4 (zinc finger)"/>
    <property type="match status" value="1"/>
</dbReference>
<keyword evidence="4 7" id="KW-0863">Zinc-finger</keyword>
<feature type="region of interest" description="Disordered" evidence="8">
    <location>
        <begin position="833"/>
        <end position="854"/>
    </location>
</feature>
<evidence type="ECO:0000256" key="4">
    <source>
        <dbReference type="ARBA" id="ARBA00022771"/>
    </source>
</evidence>
<feature type="compositionally biased region" description="Polar residues" evidence="8">
    <location>
        <begin position="2191"/>
        <end position="2205"/>
    </location>
</feature>
<dbReference type="PROSITE" id="PS50089">
    <property type="entry name" value="ZF_RING_2"/>
    <property type="match status" value="1"/>
</dbReference>
<feature type="compositionally biased region" description="Basic and acidic residues" evidence="8">
    <location>
        <begin position="244"/>
        <end position="258"/>
    </location>
</feature>
<gene>
    <name evidence="11" type="ORF">CLUMA_CG011133</name>
</gene>
<dbReference type="GO" id="GO:0097039">
    <property type="term" value="P:protein linear polyubiquitination"/>
    <property type="evidence" value="ECO:0007669"/>
    <property type="project" value="TreeGrafter"/>
</dbReference>
<dbReference type="Pfam" id="PF18091">
    <property type="entry name" value="E3_UbLigase_RBR"/>
    <property type="match status" value="1"/>
</dbReference>
<dbReference type="InterPro" id="IPR047541">
    <property type="entry name" value="RNF31_RBR_mRING-HC-like"/>
</dbReference>
<dbReference type="PANTHER" id="PTHR16004:SF2">
    <property type="entry name" value="E3 UBIQUITIN-PROTEIN LIGASE LUBEL"/>
    <property type="match status" value="1"/>
</dbReference>
<feature type="compositionally biased region" description="Basic and acidic residues" evidence="8">
    <location>
        <begin position="596"/>
        <end position="614"/>
    </location>
</feature>
<accession>A0A1J1IH40</accession>
<feature type="compositionally biased region" description="Basic residues" evidence="8">
    <location>
        <begin position="2086"/>
        <end position="2098"/>
    </location>
</feature>
<dbReference type="GO" id="GO:1990450">
    <property type="term" value="F:linear polyubiquitin binding"/>
    <property type="evidence" value="ECO:0007669"/>
    <property type="project" value="TreeGrafter"/>
</dbReference>
<feature type="domain" description="RING-type" evidence="10">
    <location>
        <begin position="2362"/>
        <end position="2598"/>
    </location>
</feature>
<dbReference type="Proteomes" id="UP000183832">
    <property type="component" value="Unassembled WGS sequence"/>
</dbReference>
<dbReference type="InterPro" id="IPR047543">
    <property type="entry name" value="Bbox1_RNF31-like"/>
</dbReference>
<feature type="compositionally biased region" description="Polar residues" evidence="8">
    <location>
        <begin position="158"/>
        <end position="168"/>
    </location>
</feature>
<dbReference type="InterPro" id="IPR002867">
    <property type="entry name" value="IBR_dom"/>
</dbReference>
<dbReference type="CDD" id="cd16631">
    <property type="entry name" value="mRING-HC-C4C4_RBR_HOIP"/>
    <property type="match status" value="1"/>
</dbReference>
<feature type="region of interest" description="Disordered" evidence="8">
    <location>
        <begin position="2051"/>
        <end position="2173"/>
    </location>
</feature>
<dbReference type="PANTHER" id="PTHR16004">
    <property type="entry name" value="RING FINGER PROTEIN 31-RELATED"/>
    <property type="match status" value="1"/>
</dbReference>
<keyword evidence="5" id="KW-0833">Ubl conjugation pathway</keyword>
<feature type="compositionally biased region" description="Basic and acidic residues" evidence="8">
    <location>
        <begin position="2245"/>
        <end position="2262"/>
    </location>
</feature>
<dbReference type="SMART" id="SM00184">
    <property type="entry name" value="RING"/>
    <property type="match status" value="2"/>
</dbReference>
<feature type="compositionally biased region" description="Basic and acidic residues" evidence="8">
    <location>
        <begin position="657"/>
        <end position="666"/>
    </location>
</feature>
<feature type="compositionally biased region" description="Polar residues" evidence="8">
    <location>
        <begin position="1666"/>
        <end position="1679"/>
    </location>
</feature>
<evidence type="ECO:0000256" key="3">
    <source>
        <dbReference type="ARBA" id="ARBA00022737"/>
    </source>
</evidence>
<evidence type="ECO:0000256" key="1">
    <source>
        <dbReference type="ARBA" id="ARBA00022679"/>
    </source>
</evidence>
<dbReference type="Pfam" id="PF01485">
    <property type="entry name" value="IBR"/>
    <property type="match status" value="1"/>
</dbReference>
<feature type="compositionally biased region" description="Polar residues" evidence="8">
    <location>
        <begin position="1"/>
        <end position="18"/>
    </location>
</feature>
<dbReference type="PROSITE" id="PS51873">
    <property type="entry name" value="TRIAD"/>
    <property type="match status" value="1"/>
</dbReference>
<dbReference type="InterPro" id="IPR013083">
    <property type="entry name" value="Znf_RING/FYVE/PHD"/>
</dbReference>
<feature type="compositionally biased region" description="Basic and acidic residues" evidence="8">
    <location>
        <begin position="2122"/>
        <end position="2139"/>
    </location>
</feature>
<feature type="compositionally biased region" description="Low complexity" evidence="8">
    <location>
        <begin position="2110"/>
        <end position="2121"/>
    </location>
</feature>
<dbReference type="GO" id="GO:0071797">
    <property type="term" value="C:LUBAC complex"/>
    <property type="evidence" value="ECO:0007669"/>
    <property type="project" value="InterPro"/>
</dbReference>
<feature type="compositionally biased region" description="Polar residues" evidence="8">
    <location>
        <begin position="578"/>
        <end position="595"/>
    </location>
</feature>
<keyword evidence="6" id="KW-0862">Zinc</keyword>
<dbReference type="Pfam" id="PF22191">
    <property type="entry name" value="IBR_1"/>
    <property type="match status" value="1"/>
</dbReference>
<feature type="compositionally biased region" description="Low complexity" evidence="8">
    <location>
        <begin position="260"/>
        <end position="270"/>
    </location>
</feature>
<feature type="region of interest" description="Disordered" evidence="8">
    <location>
        <begin position="1334"/>
        <end position="1362"/>
    </location>
</feature>
<dbReference type="InterPro" id="IPR047540">
    <property type="entry name" value="BRcat_RBR_RNF31-like"/>
</dbReference>
<dbReference type="CDD" id="cd20351">
    <property type="entry name" value="Rcat_RBR_HOIP"/>
    <property type="match status" value="1"/>
</dbReference>
<dbReference type="SMART" id="SM00647">
    <property type="entry name" value="IBR"/>
    <property type="match status" value="1"/>
</dbReference>
<feature type="compositionally biased region" description="Acidic residues" evidence="8">
    <location>
        <begin position="484"/>
        <end position="496"/>
    </location>
</feature>
<feature type="region of interest" description="Disordered" evidence="8">
    <location>
        <begin position="455"/>
        <end position="509"/>
    </location>
</feature>
<keyword evidence="1" id="KW-0808">Transferase</keyword>
<feature type="compositionally biased region" description="Low complexity" evidence="8">
    <location>
        <begin position="455"/>
        <end position="473"/>
    </location>
</feature>
<proteinExistence type="predicted"/>
<feature type="region of interest" description="Disordered" evidence="8">
    <location>
        <begin position="2191"/>
        <end position="2262"/>
    </location>
</feature>
<evidence type="ECO:0000256" key="2">
    <source>
        <dbReference type="ARBA" id="ARBA00022723"/>
    </source>
</evidence>
<dbReference type="OrthoDB" id="9978677at2759"/>